<evidence type="ECO:0000259" key="8">
    <source>
        <dbReference type="PROSITE" id="PS51462"/>
    </source>
</evidence>
<dbReference type="PANTHER" id="PTHR12992">
    <property type="entry name" value="NUDIX HYDROLASE"/>
    <property type="match status" value="1"/>
</dbReference>
<dbReference type="PRINTS" id="PR00502">
    <property type="entry name" value="NUDIXFAMILY"/>
</dbReference>
<comment type="cofactor">
    <cofactor evidence="2">
        <name>Mg(2+)</name>
        <dbReference type="ChEBI" id="CHEBI:18420"/>
    </cofactor>
</comment>
<comment type="similarity">
    <text evidence="7">Belongs to the Nudix hydrolase family.</text>
</comment>
<accession>A0A0N1KQE5</accession>
<dbReference type="Pfam" id="PF00293">
    <property type="entry name" value="NUDIX"/>
    <property type="match status" value="1"/>
</dbReference>
<dbReference type="Gene3D" id="3.90.79.10">
    <property type="entry name" value="Nucleoside Triphosphate Pyrophosphohydrolase"/>
    <property type="match status" value="1"/>
</dbReference>
<dbReference type="SUPFAM" id="SSF55811">
    <property type="entry name" value="Nudix"/>
    <property type="match status" value="1"/>
</dbReference>
<dbReference type="Proteomes" id="UP000053099">
    <property type="component" value="Unassembled WGS sequence"/>
</dbReference>
<dbReference type="EMBL" id="LJJR01000005">
    <property type="protein sequence ID" value="KPD32629.1"/>
    <property type="molecule type" value="Genomic_DNA"/>
</dbReference>
<organism evidence="9 10">
    <name type="scientific">Thermus scotoductus</name>
    <dbReference type="NCBI Taxonomy" id="37636"/>
    <lineage>
        <taxon>Bacteria</taxon>
        <taxon>Thermotogati</taxon>
        <taxon>Deinococcota</taxon>
        <taxon>Deinococci</taxon>
        <taxon>Thermales</taxon>
        <taxon>Thermaceae</taxon>
        <taxon>Thermus</taxon>
    </lineage>
</organism>
<evidence type="ECO:0000256" key="2">
    <source>
        <dbReference type="ARBA" id="ARBA00001946"/>
    </source>
</evidence>
<dbReference type="InterPro" id="IPR020476">
    <property type="entry name" value="Nudix_hydrolase"/>
</dbReference>
<reference evidence="9 10" key="1">
    <citation type="submission" date="2015-09" db="EMBL/GenBank/DDBJ databases">
        <title>Draft genome sequence of Thermus scotoductus strain K1 isolated from a geothermal spring in Nagorno-Karabakh, Armenia.</title>
        <authorList>
            <person name="Saghatelyan A."/>
            <person name="Poghosyan L."/>
            <person name="Panosyan H."/>
            <person name="Birkeland N.-K."/>
        </authorList>
    </citation>
    <scope>NUCLEOTIDE SEQUENCE [LARGE SCALE GENOMIC DNA]</scope>
    <source>
        <strain evidence="9 10">K1</strain>
    </source>
</reference>
<dbReference type="CDD" id="cd03426">
    <property type="entry name" value="NUDIX_CoAse_Nudt7"/>
    <property type="match status" value="1"/>
</dbReference>
<evidence type="ECO:0000256" key="7">
    <source>
        <dbReference type="RuleBase" id="RU003476"/>
    </source>
</evidence>
<dbReference type="InterPro" id="IPR015797">
    <property type="entry name" value="NUDIX_hydrolase-like_dom_sf"/>
</dbReference>
<keyword evidence="6" id="KW-0464">Manganese</keyword>
<feature type="domain" description="Nudix hydrolase" evidence="8">
    <location>
        <begin position="1"/>
        <end position="122"/>
    </location>
</feature>
<dbReference type="PROSITE" id="PS51462">
    <property type="entry name" value="NUDIX"/>
    <property type="match status" value="1"/>
</dbReference>
<dbReference type="InterPro" id="IPR000086">
    <property type="entry name" value="NUDIX_hydrolase_dom"/>
</dbReference>
<evidence type="ECO:0000256" key="1">
    <source>
        <dbReference type="ARBA" id="ARBA00001936"/>
    </source>
</evidence>
<dbReference type="GO" id="GO:0046872">
    <property type="term" value="F:metal ion binding"/>
    <property type="evidence" value="ECO:0007669"/>
    <property type="project" value="UniProtKB-KW"/>
</dbReference>
<dbReference type="PATRIC" id="fig|37636.3.peg.1979"/>
<name>A0A0N1KQE5_THESC</name>
<keyword evidence="5" id="KW-0460">Magnesium</keyword>
<dbReference type="GO" id="GO:0010945">
    <property type="term" value="F:coenzyme A diphosphatase activity"/>
    <property type="evidence" value="ECO:0007669"/>
    <property type="project" value="InterPro"/>
</dbReference>
<dbReference type="PROSITE" id="PS00893">
    <property type="entry name" value="NUDIX_BOX"/>
    <property type="match status" value="1"/>
</dbReference>
<evidence type="ECO:0000313" key="9">
    <source>
        <dbReference type="EMBL" id="KPD32629.1"/>
    </source>
</evidence>
<dbReference type="InterPro" id="IPR045121">
    <property type="entry name" value="CoAse"/>
</dbReference>
<dbReference type="AlphaFoldDB" id="A0A0N1KQE5"/>
<keyword evidence="4 7" id="KW-0378">Hydrolase</keyword>
<keyword evidence="3" id="KW-0479">Metal-binding</keyword>
<protein>
    <submittedName>
        <fullName evidence="9">CoA pyrophosphatase</fullName>
    </submittedName>
</protein>
<evidence type="ECO:0000313" key="10">
    <source>
        <dbReference type="Proteomes" id="UP000053099"/>
    </source>
</evidence>
<comment type="caution">
    <text evidence="9">The sequence shown here is derived from an EMBL/GenBank/DDBJ whole genome shotgun (WGS) entry which is preliminary data.</text>
</comment>
<gene>
    <name evidence="9" type="ORF">AN926_01820</name>
</gene>
<evidence type="ECO:0000256" key="4">
    <source>
        <dbReference type="ARBA" id="ARBA00022801"/>
    </source>
</evidence>
<dbReference type="PANTHER" id="PTHR12992:SF11">
    <property type="entry name" value="MITOCHONDRIAL COENZYME A DIPHOSPHATASE NUDT8"/>
    <property type="match status" value="1"/>
</dbReference>
<sequence length="156" mass="16999">MAVPLLGESLLFTLRSPHLPTHAGQISFPGGAVEPGETPVEAALREAAEEVGLLGVEPLGYLAPVLSPQGFLVQPVVVFREDLPPLRPNPLEVAQVFLAPLKELLQVNPWSEVRHGRTVWHFPWRGVDIWGVTGNILKEFLEVWREASGDSSGGPF</sequence>
<evidence type="ECO:0000256" key="5">
    <source>
        <dbReference type="ARBA" id="ARBA00022842"/>
    </source>
</evidence>
<comment type="cofactor">
    <cofactor evidence="1">
        <name>Mn(2+)</name>
        <dbReference type="ChEBI" id="CHEBI:29035"/>
    </cofactor>
</comment>
<dbReference type="InterPro" id="IPR020084">
    <property type="entry name" value="NUDIX_hydrolase_CS"/>
</dbReference>
<evidence type="ECO:0000256" key="6">
    <source>
        <dbReference type="ARBA" id="ARBA00023211"/>
    </source>
</evidence>
<proteinExistence type="inferred from homology"/>
<evidence type="ECO:0000256" key="3">
    <source>
        <dbReference type="ARBA" id="ARBA00022723"/>
    </source>
</evidence>